<dbReference type="HOGENOM" id="CLU_1608551_0_0_6"/>
<dbReference type="PANTHER" id="PTHR33507">
    <property type="entry name" value="INNER MEMBRANE PROTEIN YBBJ"/>
    <property type="match status" value="1"/>
</dbReference>
<accession>A1WTX9</accession>
<dbReference type="PANTHER" id="PTHR33507:SF3">
    <property type="entry name" value="INNER MEMBRANE PROTEIN YBBJ"/>
    <property type="match status" value="1"/>
</dbReference>
<evidence type="ECO:0000313" key="3">
    <source>
        <dbReference type="Proteomes" id="UP000000647"/>
    </source>
</evidence>
<reference evidence="3" key="1">
    <citation type="submission" date="2006-12" db="EMBL/GenBank/DDBJ databases">
        <title>Complete sequence of Halorhodospira halophila SL1.</title>
        <authorList>
            <consortium name="US DOE Joint Genome Institute"/>
            <person name="Copeland A."/>
            <person name="Lucas S."/>
            <person name="Lapidus A."/>
            <person name="Barry K."/>
            <person name="Detter J.C."/>
            <person name="Glavina del Rio T."/>
            <person name="Hammon N."/>
            <person name="Israni S."/>
            <person name="Dalin E."/>
            <person name="Tice H."/>
            <person name="Pitluck S."/>
            <person name="Saunders E."/>
            <person name="Brettin T."/>
            <person name="Bruce D."/>
            <person name="Han C."/>
            <person name="Tapia R."/>
            <person name="Schmutz J."/>
            <person name="Larimer F."/>
            <person name="Land M."/>
            <person name="Hauser L."/>
            <person name="Kyrpides N."/>
            <person name="Mikhailova N."/>
            <person name="Hoff W."/>
            <person name="Richardson P."/>
        </authorList>
    </citation>
    <scope>NUCLEOTIDE SEQUENCE [LARGE SCALE GENOMIC DNA]</scope>
    <source>
        <strain evidence="3">DSM 244 / SL1</strain>
    </source>
</reference>
<reference evidence="2 3" key="2">
    <citation type="journal article" date="2013" name="Stand. Genomic Sci.">
        <title>Complete genome sequence of Halorhodospira halophila SL1.</title>
        <authorList>
            <person name="Challacombe J.F."/>
            <person name="Majid S."/>
            <person name="Deole R."/>
            <person name="Brettin T.S."/>
            <person name="Bruce D."/>
            <person name="Delano S.F."/>
            <person name="Detter J.C."/>
            <person name="Gleasner C.D."/>
            <person name="Han C.S."/>
            <person name="Misra M."/>
            <person name="Reitenga K.G."/>
            <person name="Mikhailova N."/>
            <person name="Woyke T."/>
            <person name="Pitluck S."/>
            <person name="Nolan M."/>
            <person name="Land M.L."/>
            <person name="Saunders E."/>
            <person name="Tapia R."/>
            <person name="Lapidus A."/>
            <person name="Ivanova N."/>
            <person name="Hoff W.D."/>
        </authorList>
    </citation>
    <scope>NUCLEOTIDE SEQUENCE [LARGE SCALE GENOMIC DNA]</scope>
    <source>
        <strain evidence="3">DSM 244 / SL1</strain>
    </source>
</reference>
<keyword evidence="1" id="KW-0812">Transmembrane</keyword>
<protein>
    <recommendedName>
        <fullName evidence="4">NfeD-like C-terminal domain-containing protein</fullName>
    </recommendedName>
</protein>
<dbReference type="InterPro" id="IPR052165">
    <property type="entry name" value="Membrane_assoc_protease"/>
</dbReference>
<dbReference type="STRING" id="349124.Hhal_0347"/>
<proteinExistence type="predicted"/>
<dbReference type="AlphaFoldDB" id="A1WTX9"/>
<keyword evidence="1" id="KW-1133">Transmembrane helix</keyword>
<dbReference type="eggNOG" id="COG1585">
    <property type="taxonomic scope" value="Bacteria"/>
</dbReference>
<keyword evidence="1" id="KW-0472">Membrane</keyword>
<dbReference type="GO" id="GO:0005886">
    <property type="term" value="C:plasma membrane"/>
    <property type="evidence" value="ECO:0007669"/>
    <property type="project" value="TreeGrafter"/>
</dbReference>
<feature type="transmembrane region" description="Helical" evidence="1">
    <location>
        <begin position="12"/>
        <end position="28"/>
    </location>
</feature>
<evidence type="ECO:0000313" key="2">
    <source>
        <dbReference type="EMBL" id="ABM61141.1"/>
    </source>
</evidence>
<dbReference type="EMBL" id="CP000544">
    <property type="protein sequence ID" value="ABM61141.1"/>
    <property type="molecule type" value="Genomic_DNA"/>
</dbReference>
<gene>
    <name evidence="2" type="ordered locus">Hhal_0347</name>
</gene>
<keyword evidence="3" id="KW-1185">Reference proteome</keyword>
<dbReference type="OrthoDB" id="5784805at2"/>
<sequence>MDPMNDPQSLWTVWLTLAVVLLGIEILLAGGAAGVLMALAVMAFAGMAMALFGAPLVAQIAVAILAGLASLPFMVWVFRRMGRGGGPPSADDSALRRTAFEAYYDARGHLRVRAFGDHLMAIPDPTDQPEIEPGSAVRIVRLEGTRAIVRPVDAPVGARLDDAQA</sequence>
<evidence type="ECO:0000256" key="1">
    <source>
        <dbReference type="SAM" id="Phobius"/>
    </source>
</evidence>
<name>A1WTX9_HALHL</name>
<feature type="transmembrane region" description="Helical" evidence="1">
    <location>
        <begin position="35"/>
        <end position="54"/>
    </location>
</feature>
<evidence type="ECO:0008006" key="4">
    <source>
        <dbReference type="Google" id="ProtNLM"/>
    </source>
</evidence>
<feature type="transmembrane region" description="Helical" evidence="1">
    <location>
        <begin position="60"/>
        <end position="78"/>
    </location>
</feature>
<dbReference type="KEGG" id="hha:Hhal_0347"/>
<dbReference type="RefSeq" id="WP_011813164.1">
    <property type="nucleotide sequence ID" value="NC_008789.1"/>
</dbReference>
<dbReference type="Proteomes" id="UP000000647">
    <property type="component" value="Chromosome"/>
</dbReference>
<organism evidence="2 3">
    <name type="scientific">Halorhodospira halophila (strain DSM 244 / SL1)</name>
    <name type="common">Ectothiorhodospira halophila (strain DSM 244 / SL1)</name>
    <dbReference type="NCBI Taxonomy" id="349124"/>
    <lineage>
        <taxon>Bacteria</taxon>
        <taxon>Pseudomonadati</taxon>
        <taxon>Pseudomonadota</taxon>
        <taxon>Gammaproteobacteria</taxon>
        <taxon>Chromatiales</taxon>
        <taxon>Ectothiorhodospiraceae</taxon>
        <taxon>Halorhodospira</taxon>
    </lineage>
</organism>